<dbReference type="Gene3D" id="2.60.40.10">
    <property type="entry name" value="Immunoglobulins"/>
    <property type="match status" value="1"/>
</dbReference>
<evidence type="ECO:0000313" key="15">
    <source>
        <dbReference type="Proteomes" id="UP001634394"/>
    </source>
</evidence>
<organism evidence="14 15">
    <name type="scientific">Sinanodonta woodiana</name>
    <name type="common">Chinese pond mussel</name>
    <name type="synonym">Anodonta woodiana</name>
    <dbReference type="NCBI Taxonomy" id="1069815"/>
    <lineage>
        <taxon>Eukaryota</taxon>
        <taxon>Metazoa</taxon>
        <taxon>Spiralia</taxon>
        <taxon>Lophotrochozoa</taxon>
        <taxon>Mollusca</taxon>
        <taxon>Bivalvia</taxon>
        <taxon>Autobranchia</taxon>
        <taxon>Heteroconchia</taxon>
        <taxon>Palaeoheterodonta</taxon>
        <taxon>Unionida</taxon>
        <taxon>Unionoidea</taxon>
        <taxon>Unionidae</taxon>
        <taxon>Unioninae</taxon>
        <taxon>Sinanodonta</taxon>
    </lineage>
</organism>
<dbReference type="Proteomes" id="UP001634394">
    <property type="component" value="Unassembled WGS sequence"/>
</dbReference>
<dbReference type="AlphaFoldDB" id="A0ABD3T6S9"/>
<dbReference type="Pfam" id="PF07714">
    <property type="entry name" value="PK_Tyr_Ser-Thr"/>
    <property type="match status" value="1"/>
</dbReference>
<name>A0ABD3T6S9_SINWO</name>
<dbReference type="EMBL" id="JBJQND010000019">
    <property type="protein sequence ID" value="KAL3832346.1"/>
    <property type="molecule type" value="Genomic_DNA"/>
</dbReference>
<evidence type="ECO:0000256" key="6">
    <source>
        <dbReference type="ARBA" id="ARBA00022840"/>
    </source>
</evidence>
<evidence type="ECO:0000256" key="3">
    <source>
        <dbReference type="ARBA" id="ARBA00022679"/>
    </source>
</evidence>
<keyword evidence="6" id="KW-0067">ATP-binding</keyword>
<dbReference type="PANTHER" id="PTHR24416">
    <property type="entry name" value="TYROSINE-PROTEIN KINASE RECEPTOR"/>
    <property type="match status" value="1"/>
</dbReference>
<dbReference type="Gene3D" id="2.10.25.10">
    <property type="entry name" value="Laminin"/>
    <property type="match status" value="1"/>
</dbReference>
<keyword evidence="8" id="KW-0829">Tyrosine-protein kinase</keyword>
<comment type="subcellular location">
    <subcellularLocation>
        <location evidence="1">Endomembrane system</location>
    </subcellularLocation>
    <subcellularLocation>
        <location evidence="2">Membrane</location>
        <topology evidence="2">Single-pass type I membrane protein</topology>
    </subcellularLocation>
</comment>
<dbReference type="PANTHER" id="PTHR24416:SF600">
    <property type="entry name" value="PDGF- AND VEGF-RECEPTOR RELATED, ISOFORM J"/>
    <property type="match status" value="1"/>
</dbReference>
<dbReference type="InterPro" id="IPR013783">
    <property type="entry name" value="Ig-like_fold"/>
</dbReference>
<dbReference type="Gene3D" id="1.10.510.10">
    <property type="entry name" value="Transferase(Phosphotransferase) domain 1"/>
    <property type="match status" value="1"/>
</dbReference>
<proteinExistence type="predicted"/>
<dbReference type="GO" id="GO:0004713">
    <property type="term" value="F:protein tyrosine kinase activity"/>
    <property type="evidence" value="ECO:0007669"/>
    <property type="project" value="UniProtKB-KW"/>
</dbReference>
<gene>
    <name evidence="14" type="ORF">ACJMK2_023998</name>
</gene>
<dbReference type="InterPro" id="IPR001245">
    <property type="entry name" value="Ser-Thr/Tyr_kinase_cat_dom"/>
</dbReference>
<evidence type="ECO:0000256" key="7">
    <source>
        <dbReference type="ARBA" id="ARBA00023136"/>
    </source>
</evidence>
<keyword evidence="15" id="KW-1185">Reference proteome</keyword>
<keyword evidence="11" id="KW-1133">Transmembrane helix</keyword>
<evidence type="ECO:0000256" key="1">
    <source>
        <dbReference type="ARBA" id="ARBA00004308"/>
    </source>
</evidence>
<dbReference type="InterPro" id="IPR000719">
    <property type="entry name" value="Prot_kinase_dom"/>
</dbReference>
<dbReference type="FunFam" id="1.10.510.10:FF:001512">
    <property type="entry name" value="Receptor tyrosine-protein kinase erbB-2"/>
    <property type="match status" value="1"/>
</dbReference>
<reference evidence="14 15" key="1">
    <citation type="submission" date="2024-11" db="EMBL/GenBank/DDBJ databases">
        <title>Chromosome-level genome assembly of the freshwater bivalve Anodonta woodiana.</title>
        <authorList>
            <person name="Chen X."/>
        </authorList>
    </citation>
    <scope>NUCLEOTIDE SEQUENCE [LARGE SCALE GENOMIC DNA]</scope>
    <source>
        <strain evidence="14">MN2024</strain>
        <tissue evidence="14">Gills</tissue>
    </source>
</reference>
<feature type="domain" description="EGF-like" evidence="13">
    <location>
        <begin position="10"/>
        <end position="44"/>
    </location>
</feature>
<keyword evidence="5" id="KW-0418">Kinase</keyword>
<comment type="caution">
    <text evidence="14">The sequence shown here is derived from an EMBL/GenBank/DDBJ whole genome shotgun (WGS) entry which is preliminary data.</text>
</comment>
<feature type="transmembrane region" description="Helical" evidence="11">
    <location>
        <begin position="800"/>
        <end position="823"/>
    </location>
</feature>
<evidence type="ECO:0000259" key="13">
    <source>
        <dbReference type="PROSITE" id="PS50026"/>
    </source>
</evidence>
<evidence type="ECO:0000256" key="9">
    <source>
        <dbReference type="ARBA" id="ARBA00023180"/>
    </source>
</evidence>
<sequence length="1165" mass="132123">MDTNGNQNCVIPICNPPCYNGGTCIAPNKCRCPAGFDGPDTSCTTLRCSHLLPCYPGTCISPSSCQCDDGFTGSGQSACLTMTKNKGMPFVSRSRVTLAHVRRTDNTTKFSYSMDGTSQDKDTVWSNQKDFNYLSFEFNSVYMPPQLPYRPLYINDAQFGIVQGYIKVNISKIPRLGTIRDVAFLKQYNCSGIADTNPNNGIVDCLINDNQFSVFIEHGDWFNVVLIAKSGGFRKLINFDYPNTIWSTQIYQGLTDQKEVEFKFDFYVPTHCSEPNSTVNCRANDVPLKIENEFTKLPVNISWAGWKDDLSKMDRYHIEVFKLSPDPYGNLQEMTPLKPVHSDDVNHTHDGIYQYAYTPSEEGMFSVLLQAVDKANNSKIARRLFLYAPTSNISLNTYDDGRMYISSAESETGYMWQTTKAGQTIEISVEWKNHFINKFISEGKLLNRVNAYPMLFQDIQIEGILQSSKFVFPGLDDDEGQRTVDEKPNKHGVVQFEAVVSLSDSTNEPEKGWFPISGLAENYKFTETLKDGRTVKIWVRAHDVLGNAISDKTEVHFDSSEPQVKNSSIVFSRNHPNGTYIYTSRIEFEAADLESGVHKIGYVFMRDDTGNVQHNGSTFASHKNTSSCRIDIDCICVLEKCFIKHQVLDLDNCWFMTSEEELDHVNITVEVIVYNQAMLKKSFFVTVDKLNELHGLEHYSGPTNIRVAKSNYNGVRLEWDLPKTQSCYGRTEIVVILYLKGGSTQVYTVSRNTTFVDIIGLDPKSDYRVIFSLGYGEQRMGNMPFSFQTAAKEDSIPTGAIVGGILAAVAIIGLLIAIFIVLLRRGRLEPVRRRLSRFTVRYRNTVRGHSNVAYATNKNDDLYIYGGMKFDERQPWHMNRDDVVFESLLTSGRFANIYKASLTSSSVKRQQTVVAKTLKEGFSEKDKELMMAKINFTGTQVGSHPNVLKFIGAVIDDDTIGPFIILEYCEKGPLKDYLETQRKHITVELQEKLFRFGLNICKGMDYLASKKIVHRRLAARNILLTILDEVRISGFGPLSVELDDNDGDSEKKERIPMKWMAPECMKSTAGATEKSDVWSYGVVLWEIFSLGESPFENIRSRDVPARLKKGERPPKPELCDDTWYGVMQRAWNIAPEKRPKFSEIREELDQLFVQSAGDDYYYYQR</sequence>
<dbReference type="GO" id="GO:0050793">
    <property type="term" value="P:regulation of developmental process"/>
    <property type="evidence" value="ECO:0007669"/>
    <property type="project" value="UniProtKB-ARBA"/>
</dbReference>
<dbReference type="InterPro" id="IPR003961">
    <property type="entry name" value="FN3_dom"/>
</dbReference>
<dbReference type="SUPFAM" id="SSF57184">
    <property type="entry name" value="Growth factor receptor domain"/>
    <property type="match status" value="1"/>
</dbReference>
<dbReference type="GO" id="GO:0030182">
    <property type="term" value="P:neuron differentiation"/>
    <property type="evidence" value="ECO:0007669"/>
    <property type="project" value="UniProtKB-ARBA"/>
</dbReference>
<dbReference type="PROSITE" id="PS50011">
    <property type="entry name" value="PROTEIN_KINASE_DOM"/>
    <property type="match status" value="1"/>
</dbReference>
<evidence type="ECO:0000256" key="2">
    <source>
        <dbReference type="ARBA" id="ARBA00004479"/>
    </source>
</evidence>
<keyword evidence="7 11" id="KW-0472">Membrane</keyword>
<dbReference type="InterPro" id="IPR011009">
    <property type="entry name" value="Kinase-like_dom_sf"/>
</dbReference>
<keyword evidence="10" id="KW-1015">Disulfide bond</keyword>
<dbReference type="CDD" id="cd00192">
    <property type="entry name" value="PTKc"/>
    <property type="match status" value="1"/>
</dbReference>
<evidence type="ECO:0000256" key="5">
    <source>
        <dbReference type="ARBA" id="ARBA00022777"/>
    </source>
</evidence>
<feature type="domain" description="Protein kinase" evidence="12">
    <location>
        <begin position="883"/>
        <end position="1153"/>
    </location>
</feature>
<dbReference type="GO" id="GO:0016020">
    <property type="term" value="C:membrane"/>
    <property type="evidence" value="ECO:0007669"/>
    <property type="project" value="UniProtKB-SubCell"/>
</dbReference>
<evidence type="ECO:0000256" key="10">
    <source>
        <dbReference type="PROSITE-ProRule" id="PRU00076"/>
    </source>
</evidence>
<dbReference type="PROSITE" id="PS01186">
    <property type="entry name" value="EGF_2"/>
    <property type="match status" value="1"/>
</dbReference>
<dbReference type="SMART" id="SM00181">
    <property type="entry name" value="EGF"/>
    <property type="match status" value="2"/>
</dbReference>
<dbReference type="InterPro" id="IPR009030">
    <property type="entry name" value="Growth_fac_rcpt_cys_sf"/>
</dbReference>
<dbReference type="GO" id="GO:0048468">
    <property type="term" value="P:cell development"/>
    <property type="evidence" value="ECO:0007669"/>
    <property type="project" value="UniProtKB-ARBA"/>
</dbReference>
<dbReference type="PRINTS" id="PR00109">
    <property type="entry name" value="TYRKINASE"/>
</dbReference>
<comment type="caution">
    <text evidence="10">Lacks conserved residue(s) required for the propagation of feature annotation.</text>
</comment>
<dbReference type="GO" id="GO:0012505">
    <property type="term" value="C:endomembrane system"/>
    <property type="evidence" value="ECO:0007669"/>
    <property type="project" value="UniProtKB-SubCell"/>
</dbReference>
<evidence type="ECO:0000256" key="4">
    <source>
        <dbReference type="ARBA" id="ARBA00022741"/>
    </source>
</evidence>
<keyword evidence="3" id="KW-0808">Transferase</keyword>
<evidence type="ECO:0000313" key="14">
    <source>
        <dbReference type="EMBL" id="KAL3832346.1"/>
    </source>
</evidence>
<keyword evidence="9" id="KW-0325">Glycoprotein</keyword>
<dbReference type="GO" id="GO:0005524">
    <property type="term" value="F:ATP binding"/>
    <property type="evidence" value="ECO:0007669"/>
    <property type="project" value="UniProtKB-KW"/>
</dbReference>
<protein>
    <recommendedName>
        <fullName evidence="16">Receptor protein-tyrosine kinase</fullName>
    </recommendedName>
</protein>
<dbReference type="CDD" id="cd00063">
    <property type="entry name" value="FN3"/>
    <property type="match status" value="1"/>
</dbReference>
<dbReference type="InterPro" id="IPR000742">
    <property type="entry name" value="EGF"/>
</dbReference>
<evidence type="ECO:0000256" key="8">
    <source>
        <dbReference type="ARBA" id="ARBA00023137"/>
    </source>
</evidence>
<evidence type="ECO:0000256" key="11">
    <source>
        <dbReference type="SAM" id="Phobius"/>
    </source>
</evidence>
<feature type="disulfide bond" evidence="10">
    <location>
        <begin position="14"/>
        <end position="24"/>
    </location>
</feature>
<dbReference type="InterPro" id="IPR050122">
    <property type="entry name" value="RTK"/>
</dbReference>
<dbReference type="SUPFAM" id="SSF49265">
    <property type="entry name" value="Fibronectin type III"/>
    <property type="match status" value="1"/>
</dbReference>
<accession>A0ABD3T6S9</accession>
<keyword evidence="11" id="KW-0812">Transmembrane</keyword>
<dbReference type="PROSITE" id="PS50026">
    <property type="entry name" value="EGF_3"/>
    <property type="match status" value="1"/>
</dbReference>
<dbReference type="SUPFAM" id="SSF56112">
    <property type="entry name" value="Protein kinase-like (PK-like)"/>
    <property type="match status" value="1"/>
</dbReference>
<keyword evidence="4" id="KW-0547">Nucleotide-binding</keyword>
<evidence type="ECO:0008006" key="16">
    <source>
        <dbReference type="Google" id="ProtNLM"/>
    </source>
</evidence>
<keyword evidence="10" id="KW-0245">EGF-like domain</keyword>
<evidence type="ECO:0000259" key="12">
    <source>
        <dbReference type="PROSITE" id="PS50011"/>
    </source>
</evidence>
<dbReference type="InterPro" id="IPR036116">
    <property type="entry name" value="FN3_sf"/>
</dbReference>
<dbReference type="CDD" id="cd00054">
    <property type="entry name" value="EGF_CA"/>
    <property type="match status" value="1"/>
</dbReference>